<feature type="compositionally biased region" description="Low complexity" evidence="1">
    <location>
        <begin position="18"/>
        <end position="28"/>
    </location>
</feature>
<feature type="region of interest" description="Disordered" evidence="1">
    <location>
        <begin position="1"/>
        <end position="28"/>
    </location>
</feature>
<proteinExistence type="predicted"/>
<reference evidence="2" key="1">
    <citation type="submission" date="2022-11" db="EMBL/GenBank/DDBJ databases">
        <title>Robbsia betulipollinis sp. nov., isolated from pollen of birch (Betula pendula).</title>
        <authorList>
            <person name="Shi H."/>
            <person name="Ambika Manirajan B."/>
            <person name="Ratering S."/>
            <person name="Geissler-Plaum R."/>
            <person name="Schnell S."/>
        </authorList>
    </citation>
    <scope>NUCLEOTIDE SEQUENCE</scope>
    <source>
        <strain evidence="2">Bb-Pol-6</strain>
    </source>
</reference>
<dbReference type="RefSeq" id="WP_267845693.1">
    <property type="nucleotide sequence ID" value="NZ_JAPMXC010000001.1"/>
</dbReference>
<name>A0ABT3ZIH1_9BURK</name>
<dbReference type="Proteomes" id="UP001082899">
    <property type="component" value="Unassembled WGS sequence"/>
</dbReference>
<protein>
    <submittedName>
        <fullName evidence="2">DUF1853 family protein</fullName>
    </submittedName>
</protein>
<comment type="caution">
    <text evidence="2">The sequence shown here is derived from an EMBL/GenBank/DDBJ whole genome shotgun (WGS) entry which is preliminary data.</text>
</comment>
<dbReference type="Pfam" id="PF08907">
    <property type="entry name" value="DUF1853"/>
    <property type="match status" value="1"/>
</dbReference>
<feature type="compositionally biased region" description="Basic and acidic residues" evidence="1">
    <location>
        <begin position="1"/>
        <end position="12"/>
    </location>
</feature>
<evidence type="ECO:0000313" key="3">
    <source>
        <dbReference type="Proteomes" id="UP001082899"/>
    </source>
</evidence>
<sequence>MTPLAHADDRFAPPDPAPGGAAAGSGETAAPYDAARCDDFTVPVVRDLCWLMRSPALLSRGAFGEQLATPFDTGSFGPDAPARLHAVLARLDADPTPLFDALAAAPERRLGRYAERLLAVWLRQMPDVSVVALNLAVREAKRTLGECDALFRTAPGRLEHWEMAVKFYLRIDPLRGTRDEPIAPVESVGAATDDAALGRFAGCDAYVGVGLADRLDWKLRHLVEHQLPLSQRAELVALGGGAWQARMFVKGRLFHPLAQWRNTSADGAGGIADDKLHDVRPAMSDSAPALAPDHLRGWWATYDEWCAASAGSACRWTTLARLDGLAPQRIDPARAWSASAFARQLATRFASGAPGDDAQRTVAWPVPVVALPPGMAPDPAVDAGTVRDADGSVYGGAAVRDAHDAIGELSRGFIVPNDWPTRARRFRRTGQRHHQ</sequence>
<accession>A0ABT3ZIH1</accession>
<gene>
    <name evidence="2" type="ORF">OVY01_03545</name>
</gene>
<keyword evidence="3" id="KW-1185">Reference proteome</keyword>
<organism evidence="2 3">
    <name type="scientific">Robbsia betulipollinis</name>
    <dbReference type="NCBI Taxonomy" id="2981849"/>
    <lineage>
        <taxon>Bacteria</taxon>
        <taxon>Pseudomonadati</taxon>
        <taxon>Pseudomonadota</taxon>
        <taxon>Betaproteobacteria</taxon>
        <taxon>Burkholderiales</taxon>
        <taxon>Burkholderiaceae</taxon>
        <taxon>Robbsia</taxon>
    </lineage>
</organism>
<dbReference type="EMBL" id="JAPMXC010000001">
    <property type="protein sequence ID" value="MCY0386334.1"/>
    <property type="molecule type" value="Genomic_DNA"/>
</dbReference>
<dbReference type="InterPro" id="IPR015003">
    <property type="entry name" value="DUF1853"/>
</dbReference>
<evidence type="ECO:0000313" key="2">
    <source>
        <dbReference type="EMBL" id="MCY0386334.1"/>
    </source>
</evidence>
<evidence type="ECO:0000256" key="1">
    <source>
        <dbReference type="SAM" id="MobiDB-lite"/>
    </source>
</evidence>